<dbReference type="FunFam" id="1.20.1310.10:FF:000002">
    <property type="entry name" value="cullin-3 isoform X1"/>
    <property type="match status" value="1"/>
</dbReference>
<dbReference type="SUPFAM" id="SSF74788">
    <property type="entry name" value="Cullin repeat-like"/>
    <property type="match status" value="1"/>
</dbReference>
<dbReference type="FunFam" id="1.10.10.10:FF:000014">
    <property type="entry name" value="Cullin 1"/>
    <property type="match status" value="1"/>
</dbReference>
<dbReference type="GO" id="GO:0031625">
    <property type="term" value="F:ubiquitin protein ligase binding"/>
    <property type="evidence" value="ECO:0007669"/>
    <property type="project" value="InterPro"/>
</dbReference>
<name>A0A066WFP3_TILAU</name>
<dbReference type="InterPro" id="IPR019559">
    <property type="entry name" value="Cullin_neddylation_domain"/>
</dbReference>
<dbReference type="SUPFAM" id="SSF46785">
    <property type="entry name" value="Winged helix' DNA-binding domain"/>
    <property type="match status" value="1"/>
</dbReference>
<evidence type="ECO:0000259" key="6">
    <source>
        <dbReference type="PROSITE" id="PS50069"/>
    </source>
</evidence>
<dbReference type="InterPro" id="IPR016158">
    <property type="entry name" value="Cullin_homology"/>
</dbReference>
<dbReference type="PANTHER" id="PTHR11932">
    <property type="entry name" value="CULLIN"/>
    <property type="match status" value="1"/>
</dbReference>
<dbReference type="OrthoDB" id="27073at2759"/>
<dbReference type="GO" id="GO:0006511">
    <property type="term" value="P:ubiquitin-dependent protein catabolic process"/>
    <property type="evidence" value="ECO:0007669"/>
    <property type="project" value="InterPro"/>
</dbReference>
<reference evidence="7 8" key="1">
    <citation type="submission" date="2014-05" db="EMBL/GenBank/DDBJ databases">
        <title>Draft genome sequence of a rare smut relative, Tilletiaria anomala UBC 951.</title>
        <authorList>
            <consortium name="DOE Joint Genome Institute"/>
            <person name="Toome M."/>
            <person name="Kuo A."/>
            <person name="Henrissat B."/>
            <person name="Lipzen A."/>
            <person name="Tritt A."/>
            <person name="Yoshinaga Y."/>
            <person name="Zane M."/>
            <person name="Barry K."/>
            <person name="Grigoriev I.V."/>
            <person name="Spatafora J.W."/>
            <person name="Aimea M.C."/>
        </authorList>
    </citation>
    <scope>NUCLEOTIDE SEQUENCE [LARGE SCALE GENOMIC DNA]</scope>
    <source>
        <strain evidence="7 8">UBC 951</strain>
    </source>
</reference>
<dbReference type="Pfam" id="PF26557">
    <property type="entry name" value="Cullin_AB"/>
    <property type="match status" value="1"/>
</dbReference>
<dbReference type="SMART" id="SM00884">
    <property type="entry name" value="Cullin_Nedd8"/>
    <property type="match status" value="1"/>
</dbReference>
<dbReference type="InterPro" id="IPR036317">
    <property type="entry name" value="Cullin_homology_sf"/>
</dbReference>
<evidence type="ECO:0000313" key="8">
    <source>
        <dbReference type="Proteomes" id="UP000027361"/>
    </source>
</evidence>
<dbReference type="Gene3D" id="3.30.230.130">
    <property type="entry name" value="Cullin, Chain C, Domain 2"/>
    <property type="match status" value="1"/>
</dbReference>
<evidence type="ECO:0000313" key="7">
    <source>
        <dbReference type="EMBL" id="KDN52792.1"/>
    </source>
</evidence>
<dbReference type="HOGENOM" id="CLU_004747_7_3_1"/>
<gene>
    <name evidence="7" type="ORF">K437DRAFT_266250</name>
</gene>
<evidence type="ECO:0000256" key="4">
    <source>
        <dbReference type="PROSITE-ProRule" id="PRU00330"/>
    </source>
</evidence>
<dbReference type="EMBL" id="JMSN01000006">
    <property type="protein sequence ID" value="KDN52792.1"/>
    <property type="molecule type" value="Genomic_DNA"/>
</dbReference>
<dbReference type="InterPro" id="IPR016159">
    <property type="entry name" value="Cullin_repeat-like_dom_sf"/>
</dbReference>
<dbReference type="SUPFAM" id="SSF75632">
    <property type="entry name" value="Cullin homology domain"/>
    <property type="match status" value="1"/>
</dbReference>
<keyword evidence="3" id="KW-0832">Ubl conjugation</keyword>
<dbReference type="InterPro" id="IPR001373">
    <property type="entry name" value="Cullin_N"/>
</dbReference>
<evidence type="ECO:0000256" key="1">
    <source>
        <dbReference type="ARBA" id="ARBA00006019"/>
    </source>
</evidence>
<accession>A0A066WFP3</accession>
<dbReference type="SMART" id="SM00182">
    <property type="entry name" value="CULLIN"/>
    <property type="match status" value="1"/>
</dbReference>
<protein>
    <submittedName>
        <fullName evidence="7">Cullin-domain-containing protein</fullName>
    </submittedName>
</protein>
<dbReference type="InterPro" id="IPR059120">
    <property type="entry name" value="Cullin-like_AB"/>
</dbReference>
<proteinExistence type="inferred from homology"/>
<sequence>MAFAQAARLGPLVEAFDALQDKRHPARCAESRQYGNGGFSSVVAKLAAAQTAQQTTRRSLAGAHLQGSRTTHQPLKLQFVAPPTDAGSGASSPPSSQQLVHGLRQLLDLGSSPRSLNIDYNALYRQCELVASYSLRTSDDEPLQSLYEAVKVEIEKSLTALTKQLRSDLPPPSSDVSATAVEQALQNEQAWLDTFAKSWTTWKERTHLVANILLPLDRAAFRHAARLPAKRSAFGADEDAAEGEDVQLRFQIKELAIDSFAYQVMRDPTLCAAILPFTTRAVDTFCRIPQVEAPALVSSSAGKQPLPPRSIEASAFQQLYAESILKLFCETQSYDALKNAVHAATEAYYARLAPLKLIASKSAGQDAYAALYAHWMASVVEHETVLSGWLYDNEIYAGKAMSIVYNRVANDHAEELSTGISSVFDAAGIATLSHLYSIFHVASSHHKAQASDSKDAAATPLARLRTAFGAYIRGKVEAVVNDKSKDDEMVDRLLALKRNLDAIVADAFHADNDFSASMRDAFAWGVNRRDNKPPELIAKHVDVLLRSGNKTMSDTELETALNKALVLFRFTKDKDMFEEFYTRHFAKRLLLNKSASSDAEMSMLLKLKEECGPDFTRKLETMLKDVALSDDIMKAWERFEAKARGSGELPYQFDMSVNVLTQAHWPTYPQHEIILPTDMAQATETFNVFYQGRNSGRKLQWQHSLGNNTIIAEFPKAGQKELLVSTYQAVILTLFNGIESGKQLPYKDIAAQTGLEAVELKRSLQSLACGPIPTRVLRKSPQGRDVNDGDTFSVNDKIKNDRLRIRINQVQMAQTQEEQKDTEQRVLIDRELVLQAAAVRVLKAKREIKHSDLMTEVVEQIKGRFGVEASELKKTFESLLEKDYMERVEGQRGVYRYVA</sequence>
<dbReference type="AlphaFoldDB" id="A0A066WFP3"/>
<dbReference type="STRING" id="1037660.A0A066WFP3"/>
<dbReference type="Pfam" id="PF10557">
    <property type="entry name" value="Cullin_Nedd8"/>
    <property type="match status" value="1"/>
</dbReference>
<dbReference type="Proteomes" id="UP000027361">
    <property type="component" value="Unassembled WGS sequence"/>
</dbReference>
<evidence type="ECO:0000256" key="3">
    <source>
        <dbReference type="ARBA" id="ARBA00022843"/>
    </source>
</evidence>
<comment type="caution">
    <text evidence="7">The sequence shown here is derived from an EMBL/GenBank/DDBJ whole genome shotgun (WGS) entry which is preliminary data.</text>
</comment>
<dbReference type="Gene3D" id="1.20.1310.10">
    <property type="entry name" value="Cullin Repeats"/>
    <property type="match status" value="3"/>
</dbReference>
<dbReference type="GeneID" id="25265843"/>
<dbReference type="InParanoid" id="A0A066WFP3"/>
<dbReference type="PROSITE" id="PS50069">
    <property type="entry name" value="CULLIN_2"/>
    <property type="match status" value="1"/>
</dbReference>
<keyword evidence="2" id="KW-1017">Isopeptide bond</keyword>
<dbReference type="InterPro" id="IPR036390">
    <property type="entry name" value="WH_DNA-bd_sf"/>
</dbReference>
<evidence type="ECO:0000256" key="2">
    <source>
        <dbReference type="ARBA" id="ARBA00022499"/>
    </source>
</evidence>
<dbReference type="InterPro" id="IPR036388">
    <property type="entry name" value="WH-like_DNA-bd_sf"/>
</dbReference>
<keyword evidence="8" id="KW-1185">Reference proteome</keyword>
<evidence type="ECO:0000256" key="5">
    <source>
        <dbReference type="RuleBase" id="RU003829"/>
    </source>
</evidence>
<dbReference type="FunCoup" id="A0A066WFP3">
    <property type="interactions" value="486"/>
</dbReference>
<dbReference type="Gene3D" id="1.10.10.10">
    <property type="entry name" value="Winged helix-like DNA-binding domain superfamily/Winged helix DNA-binding domain"/>
    <property type="match status" value="1"/>
</dbReference>
<dbReference type="RefSeq" id="XP_013245631.1">
    <property type="nucleotide sequence ID" value="XM_013390177.1"/>
</dbReference>
<feature type="domain" description="Cullin family profile" evidence="6">
    <location>
        <begin position="532"/>
        <end position="768"/>
    </location>
</feature>
<dbReference type="Pfam" id="PF00888">
    <property type="entry name" value="Cullin"/>
    <property type="match status" value="1"/>
</dbReference>
<dbReference type="InterPro" id="IPR045093">
    <property type="entry name" value="Cullin"/>
</dbReference>
<organism evidence="7 8">
    <name type="scientific">Tilletiaria anomala (strain ATCC 24038 / CBS 436.72 / UBC 951)</name>
    <dbReference type="NCBI Taxonomy" id="1037660"/>
    <lineage>
        <taxon>Eukaryota</taxon>
        <taxon>Fungi</taxon>
        <taxon>Dikarya</taxon>
        <taxon>Basidiomycota</taxon>
        <taxon>Ustilaginomycotina</taxon>
        <taxon>Exobasidiomycetes</taxon>
        <taxon>Georgefischeriales</taxon>
        <taxon>Tilletiariaceae</taxon>
        <taxon>Tilletiaria</taxon>
    </lineage>
</organism>
<comment type="similarity">
    <text evidence="1 4 5">Belongs to the cullin family.</text>
</comment>